<dbReference type="RefSeq" id="XP_043049643.1">
    <property type="nucleotide sequence ID" value="XM_043195470.1"/>
</dbReference>
<dbReference type="Pfam" id="PF02731">
    <property type="entry name" value="SKIP_SNW"/>
    <property type="match status" value="1"/>
</dbReference>
<evidence type="ECO:0000313" key="6">
    <source>
        <dbReference type="EMBL" id="KAG7194096.1"/>
    </source>
</evidence>
<comment type="function">
    <text evidence="3">Involved in pre-mRNA splicing.</text>
</comment>
<feature type="domain" description="SKI-interacting protein SKIP SNW" evidence="5">
    <location>
        <begin position="151"/>
        <end position="294"/>
    </location>
</feature>
<comment type="subcellular location">
    <subcellularLocation>
        <location evidence="3">Nucleus</location>
    </subcellularLocation>
</comment>
<organism evidence="6 7">
    <name type="scientific">Scheffersomyces spartinae</name>
    <dbReference type="NCBI Taxonomy" id="45513"/>
    <lineage>
        <taxon>Eukaryota</taxon>
        <taxon>Fungi</taxon>
        <taxon>Dikarya</taxon>
        <taxon>Ascomycota</taxon>
        <taxon>Saccharomycotina</taxon>
        <taxon>Pichiomycetes</taxon>
        <taxon>Debaryomycetaceae</taxon>
        <taxon>Scheffersomyces</taxon>
    </lineage>
</organism>
<evidence type="ECO:0000313" key="7">
    <source>
        <dbReference type="Proteomes" id="UP000790833"/>
    </source>
</evidence>
<evidence type="ECO:0000256" key="3">
    <source>
        <dbReference type="RuleBase" id="RU367140"/>
    </source>
</evidence>
<evidence type="ECO:0000256" key="1">
    <source>
        <dbReference type="ARBA" id="ARBA00010197"/>
    </source>
</evidence>
<dbReference type="CDD" id="cd22249">
    <property type="entry name" value="UDM1_RNF168_RNF169-like"/>
    <property type="match status" value="1"/>
</dbReference>
<accession>A0A9P7V9W0</accession>
<protein>
    <recommendedName>
        <fullName evidence="2 3">Pre-mRNA-processing protein 45</fullName>
    </recommendedName>
</protein>
<dbReference type="AlphaFoldDB" id="A0A9P7V9W0"/>
<keyword evidence="3" id="KW-0507">mRNA processing</keyword>
<feature type="region of interest" description="Disordered" evidence="4">
    <location>
        <begin position="272"/>
        <end position="313"/>
    </location>
</feature>
<dbReference type="InterPro" id="IPR004015">
    <property type="entry name" value="SKI-int_prot_SKIP_SNW-dom"/>
</dbReference>
<comment type="caution">
    <text evidence="6">The sequence shown here is derived from an EMBL/GenBank/DDBJ whole genome shotgun (WGS) entry which is preliminary data.</text>
</comment>
<comment type="similarity">
    <text evidence="1 3">Belongs to the SNW family.</text>
</comment>
<dbReference type="Proteomes" id="UP000790833">
    <property type="component" value="Unassembled WGS sequence"/>
</dbReference>
<dbReference type="GO" id="GO:0000398">
    <property type="term" value="P:mRNA splicing, via spliceosome"/>
    <property type="evidence" value="ECO:0007669"/>
    <property type="project" value="InterPro"/>
</dbReference>
<feature type="compositionally biased region" description="Basic and acidic residues" evidence="4">
    <location>
        <begin position="272"/>
        <end position="294"/>
    </location>
</feature>
<proteinExistence type="inferred from homology"/>
<dbReference type="OrthoDB" id="666364at2759"/>
<dbReference type="GeneID" id="66118178"/>
<keyword evidence="3" id="KW-0539">Nucleus</keyword>
<keyword evidence="3" id="KW-0508">mRNA splicing</keyword>
<dbReference type="EMBL" id="JAHMUF010000008">
    <property type="protein sequence ID" value="KAG7194096.1"/>
    <property type="molecule type" value="Genomic_DNA"/>
</dbReference>
<dbReference type="InterPro" id="IPR017862">
    <property type="entry name" value="SKI-int_prot_SKIP"/>
</dbReference>
<keyword evidence="3" id="KW-0747">Spliceosome</keyword>
<evidence type="ECO:0000259" key="5">
    <source>
        <dbReference type="Pfam" id="PF02731"/>
    </source>
</evidence>
<keyword evidence="7" id="KW-1185">Reference proteome</keyword>
<evidence type="ECO:0000256" key="4">
    <source>
        <dbReference type="SAM" id="MobiDB-lite"/>
    </source>
</evidence>
<reference evidence="6" key="1">
    <citation type="submission" date="2021-03" db="EMBL/GenBank/DDBJ databases">
        <authorList>
            <person name="Palmer J.M."/>
        </authorList>
    </citation>
    <scope>NUCLEOTIDE SEQUENCE</scope>
    <source>
        <strain evidence="6">ARV_011</strain>
    </source>
</reference>
<comment type="subunit">
    <text evidence="3">Associated with the spliceosome.</text>
</comment>
<sequence>MSSLLPKPKYSNYEPPKWGIYHQRTSSSSSILVPSLQSSTTIIDNTNAPKNTIQKLHLNDDGSINYNATLATVNADPHQRVQATYDDTVSLKARFPRLKHSFPRYDLATCPDDTLKQCVIDTQRTIDAILKQKLGHTAVDNDTATLSSGTNEILVSTYREDPLLPPKFRLRKNRHSGSPSVPAPILKKTSEANITKEDRDKWRIPAAISNWKNNQGFTISIDKRMQAAHGGEGSSSAEDVNFTKFSQVSMALQQAETEAREELNQKRDLMKQLEEKKQRERELQLKALAEESRTRSKRHYNGDNTKYHKRRHH</sequence>
<name>A0A9P7V9W0_9ASCO</name>
<evidence type="ECO:0000256" key="2">
    <source>
        <dbReference type="ARBA" id="ARBA00022160"/>
    </source>
</evidence>
<gene>
    <name evidence="6" type="primary">PRP45</name>
    <name evidence="6" type="ORF">KQ657_004804</name>
</gene>
<dbReference type="GO" id="GO:0005681">
    <property type="term" value="C:spliceosomal complex"/>
    <property type="evidence" value="ECO:0007669"/>
    <property type="project" value="UniProtKB-UniRule"/>
</dbReference>
<dbReference type="PANTHER" id="PTHR12096">
    <property type="entry name" value="NUCLEAR PROTEIN SKIP-RELATED"/>
    <property type="match status" value="1"/>
</dbReference>